<evidence type="ECO:0000259" key="4">
    <source>
        <dbReference type="PROSITE" id="PS50932"/>
    </source>
</evidence>
<dbReference type="GeneID" id="93147998"/>
<sequence>MSISAKELAQKLNISAATVSMVLNRKPGISEKTRNLVLEAAREYGYDFSKKWDAGEEKGSILYVIYKKHGTVVADTPFFSLLTEGIEQACKGKGYELQITYFYEHKDISSQIQELSEKNCQGIILLGTEMGVEYFQPFTRLKVPMVVLDTYFEELACDSVLINNVQGAYLAANYLIEKGLKDVGYLRSSYPIGNFEERADGYYKALRHHNLPTGHPYVHRLTPSMEGAYTDMAELLREKTPVAPAYFADNDLIAAGAMRAFKEFGYRIPEDISIIGFDDTPICDFLEPPLTTMEVPKKRLGELAVLRLLQKIGGETKVMIKTEVSVKLHERKSVRE</sequence>
<dbReference type="PANTHER" id="PTHR30146">
    <property type="entry name" value="LACI-RELATED TRANSCRIPTIONAL REPRESSOR"/>
    <property type="match status" value="1"/>
</dbReference>
<dbReference type="Proteomes" id="UP000434223">
    <property type="component" value="Unassembled WGS sequence"/>
</dbReference>
<dbReference type="Gene3D" id="3.40.50.2300">
    <property type="match status" value="2"/>
</dbReference>
<dbReference type="OrthoDB" id="43195at2"/>
<evidence type="ECO:0000313" key="8">
    <source>
        <dbReference type="Proteomes" id="UP001055091"/>
    </source>
</evidence>
<dbReference type="SUPFAM" id="SSF53822">
    <property type="entry name" value="Periplasmic binding protein-like I"/>
    <property type="match status" value="1"/>
</dbReference>
<dbReference type="GO" id="GO:0003700">
    <property type="term" value="F:DNA-binding transcription factor activity"/>
    <property type="evidence" value="ECO:0007669"/>
    <property type="project" value="TreeGrafter"/>
</dbReference>
<reference evidence="6 7" key="1">
    <citation type="submission" date="2019-09" db="EMBL/GenBank/DDBJ databases">
        <title>Draft genome sequencing of Hungatella hathewayi 123Y-2.</title>
        <authorList>
            <person name="Lv Q."/>
            <person name="Li S."/>
        </authorList>
    </citation>
    <scope>NUCLEOTIDE SEQUENCE [LARGE SCALE GENOMIC DNA]</scope>
    <source>
        <strain evidence="6 7">123Y-2</strain>
    </source>
</reference>
<dbReference type="InterPro" id="IPR000843">
    <property type="entry name" value="HTH_LacI"/>
</dbReference>
<keyword evidence="3" id="KW-0804">Transcription</keyword>
<name>A0A174MAY8_9FIRM</name>
<dbReference type="SUPFAM" id="SSF47413">
    <property type="entry name" value="lambda repressor-like DNA-binding domains"/>
    <property type="match status" value="1"/>
</dbReference>
<evidence type="ECO:0000256" key="3">
    <source>
        <dbReference type="ARBA" id="ARBA00023163"/>
    </source>
</evidence>
<dbReference type="CDD" id="cd01392">
    <property type="entry name" value="HTH_LacI"/>
    <property type="match status" value="1"/>
</dbReference>
<dbReference type="PANTHER" id="PTHR30146:SF109">
    <property type="entry name" value="HTH-TYPE TRANSCRIPTIONAL REGULATOR GALS"/>
    <property type="match status" value="1"/>
</dbReference>
<dbReference type="InterPro" id="IPR046335">
    <property type="entry name" value="LacI/GalR-like_sensor"/>
</dbReference>
<keyword evidence="2" id="KW-0238">DNA-binding</keyword>
<proteinExistence type="predicted"/>
<dbReference type="SMART" id="SM00354">
    <property type="entry name" value="HTH_LACI"/>
    <property type="match status" value="1"/>
</dbReference>
<gene>
    <name evidence="5" type="ORF">CE91St55_14840</name>
    <name evidence="6" type="ORF">GNE07_07910</name>
</gene>
<dbReference type="RefSeq" id="WP_006774468.1">
    <property type="nucleotide sequence ID" value="NZ_BQNJ01000001.1"/>
</dbReference>
<evidence type="ECO:0000313" key="6">
    <source>
        <dbReference type="EMBL" id="MUB62982.1"/>
    </source>
</evidence>
<dbReference type="EMBL" id="WNME01000004">
    <property type="protein sequence ID" value="MUB62982.1"/>
    <property type="molecule type" value="Genomic_DNA"/>
</dbReference>
<evidence type="ECO:0000313" key="5">
    <source>
        <dbReference type="EMBL" id="GKG99502.1"/>
    </source>
</evidence>
<evidence type="ECO:0000256" key="2">
    <source>
        <dbReference type="ARBA" id="ARBA00023125"/>
    </source>
</evidence>
<dbReference type="InterPro" id="IPR028082">
    <property type="entry name" value="Peripla_BP_I"/>
</dbReference>
<dbReference type="Proteomes" id="UP001055091">
    <property type="component" value="Unassembled WGS sequence"/>
</dbReference>
<protein>
    <submittedName>
        <fullName evidence="5">LacI family transcriptional regulator</fullName>
    </submittedName>
    <submittedName>
        <fullName evidence="6">Substrate-binding domain-containing protein</fullName>
    </submittedName>
</protein>
<dbReference type="EMBL" id="BQNJ01000001">
    <property type="protein sequence ID" value="GKG99502.1"/>
    <property type="molecule type" value="Genomic_DNA"/>
</dbReference>
<dbReference type="Pfam" id="PF00356">
    <property type="entry name" value="LacI"/>
    <property type="match status" value="1"/>
</dbReference>
<dbReference type="GO" id="GO:0000976">
    <property type="term" value="F:transcription cis-regulatory region binding"/>
    <property type="evidence" value="ECO:0007669"/>
    <property type="project" value="TreeGrafter"/>
</dbReference>
<dbReference type="InterPro" id="IPR010982">
    <property type="entry name" value="Lambda_DNA-bd_dom_sf"/>
</dbReference>
<comment type="caution">
    <text evidence="5">The sequence shown here is derived from an EMBL/GenBank/DDBJ whole genome shotgun (WGS) entry which is preliminary data.</text>
</comment>
<feature type="domain" description="HTH lacI-type" evidence="4">
    <location>
        <begin position="1"/>
        <end position="46"/>
    </location>
</feature>
<dbReference type="Pfam" id="PF13377">
    <property type="entry name" value="Peripla_BP_3"/>
    <property type="match status" value="1"/>
</dbReference>
<accession>A0A174MAY8</accession>
<dbReference type="Gene3D" id="1.10.260.40">
    <property type="entry name" value="lambda repressor-like DNA-binding domains"/>
    <property type="match status" value="1"/>
</dbReference>
<keyword evidence="1" id="KW-0805">Transcription regulation</keyword>
<dbReference type="PROSITE" id="PS50932">
    <property type="entry name" value="HTH_LACI_2"/>
    <property type="match status" value="1"/>
</dbReference>
<evidence type="ECO:0000256" key="1">
    <source>
        <dbReference type="ARBA" id="ARBA00023015"/>
    </source>
</evidence>
<dbReference type="AlphaFoldDB" id="A0A174MAY8"/>
<organism evidence="5 8">
    <name type="scientific">Hungatella hathewayi</name>
    <dbReference type="NCBI Taxonomy" id="154046"/>
    <lineage>
        <taxon>Bacteria</taxon>
        <taxon>Bacillati</taxon>
        <taxon>Bacillota</taxon>
        <taxon>Clostridia</taxon>
        <taxon>Lachnospirales</taxon>
        <taxon>Lachnospiraceae</taxon>
        <taxon>Hungatella</taxon>
    </lineage>
</organism>
<reference evidence="5" key="2">
    <citation type="submission" date="2022-01" db="EMBL/GenBank/DDBJ databases">
        <title>Novel bile acid biosynthetic pathways are enriched in the microbiome of centenarians.</title>
        <authorList>
            <person name="Sato Y."/>
            <person name="Atarashi K."/>
            <person name="Plichta R.D."/>
            <person name="Arai Y."/>
            <person name="Sasajima S."/>
            <person name="Kearney M.S."/>
            <person name="Suda W."/>
            <person name="Takeshita K."/>
            <person name="Sasaki T."/>
            <person name="Okamoto S."/>
            <person name="Skelly N.A."/>
            <person name="Okamura Y."/>
            <person name="Vlamakis H."/>
            <person name="Li Y."/>
            <person name="Tanoue T."/>
            <person name="Takei H."/>
            <person name="Nittono H."/>
            <person name="Narushima S."/>
            <person name="Irie J."/>
            <person name="Itoh H."/>
            <person name="Moriya K."/>
            <person name="Sugiura Y."/>
            <person name="Suematsu M."/>
            <person name="Moritoki N."/>
            <person name="Shibata S."/>
            <person name="Littman R.D."/>
            <person name="Fischbach A.M."/>
            <person name="Uwamino Y."/>
            <person name="Inoue T."/>
            <person name="Honda A."/>
            <person name="Hattori M."/>
            <person name="Murai T."/>
            <person name="Xavier J.R."/>
            <person name="Hirose N."/>
            <person name="Honda K."/>
        </authorList>
    </citation>
    <scope>NUCLEOTIDE SEQUENCE</scope>
    <source>
        <strain evidence="5">CE91-St55</strain>
    </source>
</reference>
<evidence type="ECO:0000313" key="7">
    <source>
        <dbReference type="Proteomes" id="UP000434223"/>
    </source>
</evidence>